<comment type="subcellular location">
    <subcellularLocation>
        <location evidence="1">Nucleus</location>
    </subcellularLocation>
</comment>
<dbReference type="PROSITE" id="PS50294">
    <property type="entry name" value="WD_REPEATS_REGION"/>
    <property type="match status" value="2"/>
</dbReference>
<evidence type="ECO:0000256" key="4">
    <source>
        <dbReference type="ARBA" id="ARBA00022737"/>
    </source>
</evidence>
<evidence type="ECO:0000313" key="14">
    <source>
        <dbReference type="RefSeq" id="XP_033539115.1"/>
    </source>
</evidence>
<proteinExistence type="inferred from homology"/>
<dbReference type="GO" id="GO:0006335">
    <property type="term" value="P:DNA replication-dependent chromatin assembly"/>
    <property type="evidence" value="ECO:0007669"/>
    <property type="project" value="InterPro"/>
</dbReference>
<reference evidence="14" key="3">
    <citation type="submission" date="2025-04" db="UniProtKB">
        <authorList>
            <consortium name="RefSeq"/>
        </authorList>
    </citation>
    <scope>IDENTIFICATION</scope>
    <source>
        <strain evidence="14">CBS 781.70</strain>
    </source>
</reference>
<protein>
    <submittedName>
        <fullName evidence="12 14">WD40 repeat-like protein</fullName>
    </submittedName>
</protein>
<dbReference type="GeneID" id="54422958"/>
<feature type="compositionally biased region" description="Low complexity" evidence="10">
    <location>
        <begin position="644"/>
        <end position="690"/>
    </location>
</feature>
<keyword evidence="8" id="KW-0539">Nucleus</keyword>
<evidence type="ECO:0000256" key="2">
    <source>
        <dbReference type="ARBA" id="ARBA00007306"/>
    </source>
</evidence>
<reference evidence="14" key="2">
    <citation type="submission" date="2020-04" db="EMBL/GenBank/DDBJ databases">
        <authorList>
            <consortium name="NCBI Genome Project"/>
        </authorList>
    </citation>
    <scope>NUCLEOTIDE SEQUENCE</scope>
    <source>
        <strain evidence="14">CBS 781.70</strain>
    </source>
</reference>
<feature type="compositionally biased region" description="Low complexity" evidence="10">
    <location>
        <begin position="576"/>
        <end position="620"/>
    </location>
</feature>
<sequence>MKATPLLISWHNDQSPIYSCHFEPHGKGRLATAGGDSNVRLWKVESNGDSRSVSYLSTLVKHTQTVNVVRWCPRGETLGSAGDDGNVLLWVPSEHPERTTFGEDGLDNKETWRVKHMFRSMGSEIYDMAWSPDGTFFITGSMDNIARIYNAHTGQAVRQIAEHNHYVQGVAWDPLNEFVATQSSDRSVHIYTLRTKDGQFSLANHSKVTKMDLPSRRISSNSPAPPDMPHRTSFHTENRIGSPIPSAPGTPNSLALPMNPPLSSRSRRSSFESSPSMRRSASPAPSVPLPAVMPGNSPSIGGIGAPVTKNTNIYANETFISFFRRLTFSSDGALLFTPAGQYKTHVPATSEFGRPSEDTVNTVYIYTRAGLNKPPIAYLPGHKKPSIAVKCSPVYYTLRQSPVPTKNIIVDTSSLEEEIAALPEPALPNKVGTPQSTMDPPPFTSAPSPSPSMLAASPKASEPDTTPTSAPPSAGPTSAFALPYRMVYAVATLDAVHIYDTQQTLPLCIVSNLHYAIFTDLTWSSDGNTLIISSSDGFCSTLAFSQNELGTVYTGPVPTASRPTPTPSHSGIAVNTSTAASSAHSTPTPTPTSSTIPKPSTIASTPATTTASSLPSASTPHPFPAPPSPMSSIHSASNTEYARPRSPARSMSASSIASSLAPHVAAVPPSAPNNSTASATSSTAQPPSSNHPSTPAAIVPGAATPSFSAIPSVAATNSGPVPGMQPLWTPPLTPGASSISNTVPGAMSTHSARSSISGIGSGAGFVGTALSGVTSSETAVESESEREVEGQKDGGERKRGADEGEDGETRQTKKRRIAPTLVEDKGTG</sequence>
<dbReference type="SUPFAM" id="SSF50978">
    <property type="entry name" value="WD40 repeat-like"/>
    <property type="match status" value="1"/>
</dbReference>
<evidence type="ECO:0000256" key="8">
    <source>
        <dbReference type="ARBA" id="ARBA00023242"/>
    </source>
</evidence>
<dbReference type="SMART" id="SM00320">
    <property type="entry name" value="WD40"/>
    <property type="match status" value="5"/>
</dbReference>
<evidence type="ECO:0000256" key="9">
    <source>
        <dbReference type="PROSITE-ProRule" id="PRU00221"/>
    </source>
</evidence>
<keyword evidence="3 9" id="KW-0853">WD repeat</keyword>
<organism evidence="12">
    <name type="scientific">Eremomyces bilateralis CBS 781.70</name>
    <dbReference type="NCBI Taxonomy" id="1392243"/>
    <lineage>
        <taxon>Eukaryota</taxon>
        <taxon>Fungi</taxon>
        <taxon>Dikarya</taxon>
        <taxon>Ascomycota</taxon>
        <taxon>Pezizomycotina</taxon>
        <taxon>Dothideomycetes</taxon>
        <taxon>Dothideomycetes incertae sedis</taxon>
        <taxon>Eremomycetales</taxon>
        <taxon>Eremomycetaceae</taxon>
        <taxon>Eremomyces</taxon>
    </lineage>
</organism>
<keyword evidence="7" id="KW-0234">DNA repair</keyword>
<name>A0A6G1GHJ8_9PEZI</name>
<dbReference type="InterPro" id="IPR055410">
    <property type="entry name" value="Beta-prop_CAF1B_HIR1"/>
</dbReference>
<evidence type="ECO:0000256" key="5">
    <source>
        <dbReference type="ARBA" id="ARBA00022763"/>
    </source>
</evidence>
<feature type="region of interest" description="Disordered" evidence="10">
    <location>
        <begin position="774"/>
        <end position="828"/>
    </location>
</feature>
<dbReference type="InterPro" id="IPR001680">
    <property type="entry name" value="WD40_rpt"/>
</dbReference>
<dbReference type="PANTHER" id="PTHR15271:SF4">
    <property type="entry name" value="CHROMATIN ASSEMBLY FACTOR 1 SUBUNIT B"/>
    <property type="match status" value="1"/>
</dbReference>
<dbReference type="PROSITE" id="PS50082">
    <property type="entry name" value="WD_REPEATS_2"/>
    <property type="match status" value="4"/>
</dbReference>
<evidence type="ECO:0000259" key="11">
    <source>
        <dbReference type="Pfam" id="PF24105"/>
    </source>
</evidence>
<feature type="compositionally biased region" description="Low complexity" evidence="10">
    <location>
        <begin position="271"/>
        <end position="289"/>
    </location>
</feature>
<feature type="compositionally biased region" description="Basic and acidic residues" evidence="10">
    <location>
        <begin position="783"/>
        <end position="811"/>
    </location>
</feature>
<feature type="repeat" description="WD" evidence="9">
    <location>
        <begin position="59"/>
        <end position="90"/>
    </location>
</feature>
<dbReference type="GO" id="GO:0006334">
    <property type="term" value="P:nucleosome assembly"/>
    <property type="evidence" value="ECO:0007669"/>
    <property type="project" value="TreeGrafter"/>
</dbReference>
<feature type="region of interest" description="Disordered" evidence="10">
    <location>
        <begin position="555"/>
        <end position="702"/>
    </location>
</feature>
<dbReference type="OrthoDB" id="71227at2759"/>
<evidence type="ECO:0000256" key="6">
    <source>
        <dbReference type="ARBA" id="ARBA00022853"/>
    </source>
</evidence>
<feature type="compositionally biased region" description="Low complexity" evidence="10">
    <location>
        <begin position="451"/>
        <end position="468"/>
    </location>
</feature>
<gene>
    <name evidence="12 14" type="ORF">P152DRAFT_504714</name>
</gene>
<keyword evidence="5" id="KW-0227">DNA damage</keyword>
<feature type="repeat" description="WD" evidence="9">
    <location>
        <begin position="10"/>
        <end position="52"/>
    </location>
</feature>
<dbReference type="PANTHER" id="PTHR15271">
    <property type="entry name" value="CHROMATIN ASSEMBLY FACTOR 1 SUBUNIT B"/>
    <property type="match status" value="1"/>
</dbReference>
<feature type="domain" description="CAF1B/HIR1 beta-propeller" evidence="11">
    <location>
        <begin position="308"/>
        <end position="549"/>
    </location>
</feature>
<feature type="compositionally biased region" description="Pro residues" evidence="10">
    <location>
        <begin position="439"/>
        <end position="450"/>
    </location>
</feature>
<evidence type="ECO:0000256" key="7">
    <source>
        <dbReference type="ARBA" id="ARBA00023204"/>
    </source>
</evidence>
<dbReference type="GO" id="GO:0033186">
    <property type="term" value="C:CAF-1 complex"/>
    <property type="evidence" value="ECO:0007669"/>
    <property type="project" value="TreeGrafter"/>
</dbReference>
<accession>A0A6G1GHJ8</accession>
<evidence type="ECO:0000313" key="12">
    <source>
        <dbReference type="EMBL" id="KAF1817484.1"/>
    </source>
</evidence>
<evidence type="ECO:0000256" key="3">
    <source>
        <dbReference type="ARBA" id="ARBA00022574"/>
    </source>
</evidence>
<evidence type="ECO:0000313" key="13">
    <source>
        <dbReference type="Proteomes" id="UP000504638"/>
    </source>
</evidence>
<dbReference type="Pfam" id="PF24105">
    <property type="entry name" value="Beta-prop_CAF1B_HIR1"/>
    <property type="match status" value="2"/>
</dbReference>
<feature type="region of interest" description="Disordered" evidence="10">
    <location>
        <begin position="205"/>
        <end position="289"/>
    </location>
</feature>
<reference evidence="12 14" key="1">
    <citation type="submission" date="2020-01" db="EMBL/GenBank/DDBJ databases">
        <authorList>
            <consortium name="DOE Joint Genome Institute"/>
            <person name="Haridas S."/>
            <person name="Albert R."/>
            <person name="Binder M."/>
            <person name="Bloem J."/>
            <person name="Labutti K."/>
            <person name="Salamov A."/>
            <person name="Andreopoulos B."/>
            <person name="Baker S.E."/>
            <person name="Barry K."/>
            <person name="Bills G."/>
            <person name="Bluhm B.H."/>
            <person name="Cannon C."/>
            <person name="Castanera R."/>
            <person name="Culley D.E."/>
            <person name="Daum C."/>
            <person name="Ezra D."/>
            <person name="Gonzalez J.B."/>
            <person name="Henrissat B."/>
            <person name="Kuo A."/>
            <person name="Liang C."/>
            <person name="Lipzen A."/>
            <person name="Lutzoni F."/>
            <person name="Magnuson J."/>
            <person name="Mondo S."/>
            <person name="Nolan M."/>
            <person name="Ohm R."/>
            <person name="Pangilinan J."/>
            <person name="Park H.-J."/>
            <person name="Ramirez L."/>
            <person name="Alfaro M."/>
            <person name="Sun H."/>
            <person name="Tritt A."/>
            <person name="Yoshinaga Y."/>
            <person name="Zwiers L.-H."/>
            <person name="Turgeon B.G."/>
            <person name="Goodwin S.B."/>
            <person name="Spatafora J.W."/>
            <person name="Crous P.W."/>
            <person name="Grigoriev I.V."/>
        </authorList>
    </citation>
    <scope>NUCLEOTIDE SEQUENCE</scope>
    <source>
        <strain evidence="12 14">CBS 781.70</strain>
    </source>
</reference>
<dbReference type="GO" id="GO:0005634">
    <property type="term" value="C:nucleus"/>
    <property type="evidence" value="ECO:0007669"/>
    <property type="project" value="UniProtKB-SubCell"/>
</dbReference>
<dbReference type="InterPro" id="IPR045145">
    <property type="entry name" value="PTHR15271"/>
</dbReference>
<dbReference type="InterPro" id="IPR036322">
    <property type="entry name" value="WD40_repeat_dom_sf"/>
</dbReference>
<feature type="compositionally biased region" description="Basic and acidic residues" evidence="10">
    <location>
        <begin position="228"/>
        <end position="238"/>
    </location>
</feature>
<evidence type="ECO:0000256" key="10">
    <source>
        <dbReference type="SAM" id="MobiDB-lite"/>
    </source>
</evidence>
<feature type="region of interest" description="Disordered" evidence="10">
    <location>
        <begin position="424"/>
        <end position="475"/>
    </location>
</feature>
<feature type="repeat" description="WD" evidence="9">
    <location>
        <begin position="160"/>
        <end position="201"/>
    </location>
</feature>
<evidence type="ECO:0000256" key="1">
    <source>
        <dbReference type="ARBA" id="ARBA00004123"/>
    </source>
</evidence>
<dbReference type="AlphaFoldDB" id="A0A6G1GHJ8"/>
<keyword evidence="13" id="KW-1185">Reference proteome</keyword>
<dbReference type="RefSeq" id="XP_033539115.1">
    <property type="nucleotide sequence ID" value="XM_033682388.1"/>
</dbReference>
<dbReference type="EMBL" id="ML975149">
    <property type="protein sequence ID" value="KAF1817484.1"/>
    <property type="molecule type" value="Genomic_DNA"/>
</dbReference>
<dbReference type="FunFam" id="2.130.10.10:FF:000461">
    <property type="entry name" value="Chromatin assembly factor 1 subunit B"/>
    <property type="match status" value="1"/>
</dbReference>
<feature type="compositionally biased region" description="Polar residues" evidence="10">
    <location>
        <begin position="561"/>
        <end position="575"/>
    </location>
</feature>
<keyword evidence="6" id="KW-0156">Chromatin regulator</keyword>
<feature type="repeat" description="WD" evidence="9">
    <location>
        <begin position="118"/>
        <end position="159"/>
    </location>
</feature>
<dbReference type="GO" id="GO:0006281">
    <property type="term" value="P:DNA repair"/>
    <property type="evidence" value="ECO:0007669"/>
    <property type="project" value="UniProtKB-KW"/>
</dbReference>
<feature type="domain" description="CAF1B/HIR1 beta-propeller" evidence="11">
    <location>
        <begin position="1"/>
        <end position="199"/>
    </location>
</feature>
<dbReference type="InterPro" id="IPR015943">
    <property type="entry name" value="WD40/YVTN_repeat-like_dom_sf"/>
</dbReference>
<dbReference type="Gene3D" id="2.130.10.10">
    <property type="entry name" value="YVTN repeat-like/Quinoprotein amine dehydrogenase"/>
    <property type="match status" value="1"/>
</dbReference>
<comment type="similarity">
    <text evidence="2">Belongs to the WD repeat HIR1 family.</text>
</comment>
<dbReference type="Proteomes" id="UP000504638">
    <property type="component" value="Unplaced"/>
</dbReference>
<keyword evidence="4" id="KW-0677">Repeat</keyword>